<reference evidence="1" key="1">
    <citation type="submission" date="2024-06" db="EMBL/GenBank/DDBJ databases">
        <title>Mesorhizobium karijinii sp. nov., a symbiont of the iconic Swainsona formosa from arid Australia.</title>
        <authorList>
            <person name="Hill Y.J."/>
            <person name="Watkin E.L.J."/>
            <person name="O'Hara G.W."/>
            <person name="Terpolilli J."/>
            <person name="Tye M.L."/>
            <person name="Kohlmeier M.G."/>
        </authorList>
    </citation>
    <scope>NUCLEOTIDE SEQUENCE</scope>
    <source>
        <strain evidence="1">WSM2240</strain>
        <plasmid evidence="1">pMk2240A</plasmid>
    </source>
</reference>
<gene>
    <name evidence="1" type="ORF">ABVK50_31000</name>
</gene>
<dbReference type="EMBL" id="CP159256">
    <property type="protein sequence ID" value="XCG52556.1"/>
    <property type="molecule type" value="Genomic_DNA"/>
</dbReference>
<proteinExistence type="predicted"/>
<keyword evidence="1" id="KW-0614">Plasmid</keyword>
<dbReference type="AlphaFoldDB" id="A0AAU8D014"/>
<dbReference type="RefSeq" id="WP_353646759.1">
    <property type="nucleotide sequence ID" value="NZ_CP159256.1"/>
</dbReference>
<sequence length="116" mass="12391">MSMIFIGGSSDILALPEPATERIGSIVAAEHGVLIGDAPGVDSEVQGLLMGYGYEHVGVFCTGGKPRNNLGDWTVYPVPPPEGAQGFADRVAKDREMAARADYGQDLGRREPRHRP</sequence>
<accession>A0AAU8D014</accession>
<geneLocation type="plasmid" evidence="1">
    <name>pMk2240A</name>
</geneLocation>
<protein>
    <submittedName>
        <fullName evidence="1">Uncharacterized protein</fullName>
    </submittedName>
</protein>
<name>A0AAU8D014_9HYPH</name>
<organism evidence="1">
    <name type="scientific">Mesorhizobium sp. WSM2240</name>
    <dbReference type="NCBI Taxonomy" id="3228851"/>
    <lineage>
        <taxon>Bacteria</taxon>
        <taxon>Pseudomonadati</taxon>
        <taxon>Pseudomonadota</taxon>
        <taxon>Alphaproteobacteria</taxon>
        <taxon>Hyphomicrobiales</taxon>
        <taxon>Phyllobacteriaceae</taxon>
        <taxon>Mesorhizobium</taxon>
    </lineage>
</organism>
<evidence type="ECO:0000313" key="1">
    <source>
        <dbReference type="EMBL" id="XCG52556.1"/>
    </source>
</evidence>